<dbReference type="Gene3D" id="1.20.1070.10">
    <property type="entry name" value="Rhodopsin 7-helix transmembrane proteins"/>
    <property type="match status" value="1"/>
</dbReference>
<protein>
    <recommendedName>
        <fullName evidence="14">Olfactory receptor</fullName>
    </recommendedName>
</protein>
<evidence type="ECO:0000256" key="3">
    <source>
        <dbReference type="ARBA" id="ARBA00022606"/>
    </source>
</evidence>
<evidence type="ECO:0000256" key="7">
    <source>
        <dbReference type="ARBA" id="ARBA00023040"/>
    </source>
</evidence>
<dbReference type="AlphaFoldDB" id="A0A9F2WIE4"/>
<dbReference type="PANTHER" id="PTHR24242:SF253">
    <property type="entry name" value="OLFACTORY RECEPTOR-RELATED"/>
    <property type="match status" value="1"/>
</dbReference>
<keyword evidence="11" id="KW-0325">Glycoprotein</keyword>
<evidence type="ECO:0000256" key="6">
    <source>
        <dbReference type="ARBA" id="ARBA00022989"/>
    </source>
</evidence>
<keyword evidence="10 13" id="KW-0675">Receptor</keyword>
<dbReference type="OMA" id="CLVIVEC"/>
<keyword evidence="2 14" id="KW-1003">Cell membrane</keyword>
<keyword evidence="5 14" id="KW-0552">Olfaction</keyword>
<keyword evidence="12 13" id="KW-0807">Transducer</keyword>
<evidence type="ECO:0000256" key="10">
    <source>
        <dbReference type="ARBA" id="ARBA00023170"/>
    </source>
</evidence>
<dbReference type="GO" id="GO:0004930">
    <property type="term" value="F:G protein-coupled receptor activity"/>
    <property type="evidence" value="ECO:0007669"/>
    <property type="project" value="UniProtKB-KW"/>
</dbReference>
<dbReference type="OrthoDB" id="5967130at2759"/>
<dbReference type="Pfam" id="PF13853">
    <property type="entry name" value="7tm_4"/>
    <property type="match status" value="1"/>
</dbReference>
<dbReference type="FunFam" id="1.20.1070.10:FF:000010">
    <property type="entry name" value="Olfactory receptor"/>
    <property type="match status" value="1"/>
</dbReference>
<dbReference type="InterPro" id="IPR000276">
    <property type="entry name" value="GPCR_Rhodpsn"/>
</dbReference>
<dbReference type="InterPro" id="IPR017452">
    <property type="entry name" value="GPCR_Rhodpsn_7TM"/>
</dbReference>
<comment type="similarity">
    <text evidence="13">Belongs to the G-protein coupled receptor 1 family.</text>
</comment>
<feature type="transmembrane region" description="Helical" evidence="14">
    <location>
        <begin position="249"/>
        <end position="273"/>
    </location>
</feature>
<keyword evidence="6 14" id="KW-1133">Transmembrane helix</keyword>
<feature type="domain" description="G-protein coupled receptors family 1 profile" evidence="15">
    <location>
        <begin position="53"/>
        <end position="302"/>
    </location>
</feature>
<evidence type="ECO:0000259" key="15">
    <source>
        <dbReference type="PROSITE" id="PS50262"/>
    </source>
</evidence>
<feature type="transmembrane region" description="Helical" evidence="14">
    <location>
        <begin position="285"/>
        <end position="304"/>
    </location>
</feature>
<evidence type="ECO:0000256" key="8">
    <source>
        <dbReference type="ARBA" id="ARBA00023136"/>
    </source>
</evidence>
<feature type="transmembrane region" description="Helical" evidence="14">
    <location>
        <begin position="110"/>
        <end position="132"/>
    </location>
</feature>
<dbReference type="GO" id="GO:0004984">
    <property type="term" value="F:olfactory receptor activity"/>
    <property type="evidence" value="ECO:0007669"/>
    <property type="project" value="InterPro"/>
</dbReference>
<dbReference type="InterPro" id="IPR000725">
    <property type="entry name" value="Olfact_rcpt"/>
</dbReference>
<dbReference type="KEGG" id="pbi:103051951"/>
<keyword evidence="7 13" id="KW-0297">G-protein coupled receptor</keyword>
<dbReference type="SUPFAM" id="SSF81321">
    <property type="entry name" value="Family A G protein-coupled receptor-like"/>
    <property type="match status" value="1"/>
</dbReference>
<feature type="transmembrane region" description="Helical" evidence="14">
    <location>
        <begin position="152"/>
        <end position="180"/>
    </location>
</feature>
<dbReference type="CDD" id="cd15911">
    <property type="entry name" value="7tmA_OR11A-like"/>
    <property type="match status" value="1"/>
</dbReference>
<accession>A0A9F2WIE4</accession>
<dbReference type="RefSeq" id="XP_007445223.1">
    <property type="nucleotide sequence ID" value="XM_007445161.1"/>
</dbReference>
<name>A0A9F2WIE4_PYTBI</name>
<proteinExistence type="inferred from homology"/>
<evidence type="ECO:0000256" key="4">
    <source>
        <dbReference type="ARBA" id="ARBA00022692"/>
    </source>
</evidence>
<feature type="transmembrane region" description="Helical" evidence="14">
    <location>
        <begin position="72"/>
        <end position="90"/>
    </location>
</feature>
<evidence type="ECO:0000256" key="14">
    <source>
        <dbReference type="RuleBase" id="RU363047"/>
    </source>
</evidence>
<dbReference type="PROSITE" id="PS00237">
    <property type="entry name" value="G_PROTEIN_RECEP_F1_1"/>
    <property type="match status" value="1"/>
</dbReference>
<evidence type="ECO:0000313" key="17">
    <source>
        <dbReference type="RefSeq" id="XP_007445223.1"/>
    </source>
</evidence>
<dbReference type="PRINTS" id="PR00245">
    <property type="entry name" value="OLFACTORYR"/>
</dbReference>
<dbReference type="PRINTS" id="PR00237">
    <property type="entry name" value="GPCRRHODOPSN"/>
</dbReference>
<evidence type="ECO:0000256" key="5">
    <source>
        <dbReference type="ARBA" id="ARBA00022725"/>
    </source>
</evidence>
<dbReference type="Proteomes" id="UP000695026">
    <property type="component" value="Unplaced"/>
</dbReference>
<dbReference type="GO" id="GO:0005886">
    <property type="term" value="C:plasma membrane"/>
    <property type="evidence" value="ECO:0007669"/>
    <property type="project" value="UniProtKB-SubCell"/>
</dbReference>
<dbReference type="PROSITE" id="PS50262">
    <property type="entry name" value="G_PROTEIN_RECEP_F1_2"/>
    <property type="match status" value="1"/>
</dbReference>
<keyword evidence="16" id="KW-1185">Reference proteome</keyword>
<evidence type="ECO:0000256" key="11">
    <source>
        <dbReference type="ARBA" id="ARBA00023180"/>
    </source>
</evidence>
<evidence type="ECO:0000256" key="13">
    <source>
        <dbReference type="RuleBase" id="RU000688"/>
    </source>
</evidence>
<comment type="subcellular location">
    <subcellularLocation>
        <location evidence="1 14">Cell membrane</location>
        <topology evidence="1 14">Multi-pass membrane protein</topology>
    </subcellularLocation>
</comment>
<sequence>MILFLQMQISGFDKGENGTDITEFILLGFGKLEEFWMLLFLVFVMIYTLTITGNVLIIILIVSEQNLHTPMYYFLANLSCLEVCYSSTILPKMIADFLKDSKSISIWGCFMQLFCFGCLVIVECYLLSVMSYDRFVAICKPLHYSMIMNNRVIFVCIASSWLCAASILVIIICLVAQLSFCGPKEIDHFFCDFSPLLQLSCTDTSHVRILALIFGSIDILPPFILTIASYVCIITAIMRIPSTTGRQKAFATCSSHLIVVTIFYGTLMIVYILPDTGTLRDVKKVFSIPYTILTPMVNPLVYTLRNKEVKESLKKALSNFTEFSEKKICNIVVIAECNSKL</sequence>
<feature type="transmembrane region" description="Helical" evidence="14">
    <location>
        <begin position="209"/>
        <end position="237"/>
    </location>
</feature>
<evidence type="ECO:0000313" key="16">
    <source>
        <dbReference type="Proteomes" id="UP000695026"/>
    </source>
</evidence>
<dbReference type="GeneID" id="103051951"/>
<evidence type="ECO:0000256" key="1">
    <source>
        <dbReference type="ARBA" id="ARBA00004651"/>
    </source>
</evidence>
<dbReference type="PANTHER" id="PTHR24242">
    <property type="entry name" value="G-PROTEIN COUPLED RECEPTOR"/>
    <property type="match status" value="1"/>
</dbReference>
<feature type="transmembrane region" description="Helical" evidence="14">
    <location>
        <begin position="35"/>
        <end position="60"/>
    </location>
</feature>
<evidence type="ECO:0000256" key="2">
    <source>
        <dbReference type="ARBA" id="ARBA00022475"/>
    </source>
</evidence>
<evidence type="ECO:0000256" key="9">
    <source>
        <dbReference type="ARBA" id="ARBA00023157"/>
    </source>
</evidence>
<gene>
    <name evidence="17" type="primary">LOC103051951</name>
</gene>
<keyword evidence="8 14" id="KW-0472">Membrane</keyword>
<keyword evidence="9" id="KW-1015">Disulfide bond</keyword>
<evidence type="ECO:0000256" key="12">
    <source>
        <dbReference type="ARBA" id="ARBA00023224"/>
    </source>
</evidence>
<dbReference type="InterPro" id="IPR050939">
    <property type="entry name" value="Olfactory_GPCR1"/>
</dbReference>
<reference evidence="17" key="1">
    <citation type="submission" date="2025-08" db="UniProtKB">
        <authorList>
            <consortium name="RefSeq"/>
        </authorList>
    </citation>
    <scope>IDENTIFICATION</scope>
    <source>
        <tissue evidence="17">Liver</tissue>
    </source>
</reference>
<keyword evidence="4 13" id="KW-0812">Transmembrane</keyword>
<organism evidence="16 17">
    <name type="scientific">Python bivittatus</name>
    <name type="common">Burmese python</name>
    <name type="synonym">Python molurus bivittatus</name>
    <dbReference type="NCBI Taxonomy" id="176946"/>
    <lineage>
        <taxon>Eukaryota</taxon>
        <taxon>Metazoa</taxon>
        <taxon>Chordata</taxon>
        <taxon>Craniata</taxon>
        <taxon>Vertebrata</taxon>
        <taxon>Euteleostomi</taxon>
        <taxon>Lepidosauria</taxon>
        <taxon>Squamata</taxon>
        <taxon>Bifurcata</taxon>
        <taxon>Unidentata</taxon>
        <taxon>Episquamata</taxon>
        <taxon>Toxicofera</taxon>
        <taxon>Serpentes</taxon>
        <taxon>Henophidia</taxon>
        <taxon>Pythonidae</taxon>
        <taxon>Python</taxon>
    </lineage>
</organism>
<keyword evidence="3 14" id="KW-0716">Sensory transduction</keyword>